<feature type="region of interest" description="Disordered" evidence="1">
    <location>
        <begin position="162"/>
        <end position="184"/>
    </location>
</feature>
<evidence type="ECO:0000313" key="2">
    <source>
        <dbReference type="EMBL" id="SBW21544.1"/>
    </source>
</evidence>
<proteinExistence type="predicted"/>
<protein>
    <submittedName>
        <fullName evidence="2">Uncharacterized protein</fullName>
    </submittedName>
</protein>
<name>A0A1C3NWU9_9ACTN</name>
<sequence length="228" mass="24347">MSWCRRPGRRLTQFGRWDTCTSAARSPTPVASTERGFRSDVRPCPAEAGADVSVLSRDMLDVPGSASRLTALVGLSALWRLRGVAEREAGIGPGGVVTRRAAVPGGVGHAGPRRATDPSRPPASAHVAVSGCCQSRRQIPEPAAVHRTSQVRETWTVTSADLRPACSGPGQRPSDLRRHQSMGPDGHRCYGHAVACSGQRELNAWVKLFEYKAGKSSWSRRSPSGSST</sequence>
<dbReference type="Proteomes" id="UP000199013">
    <property type="component" value="Unassembled WGS sequence"/>
</dbReference>
<dbReference type="AlphaFoldDB" id="A0A1C3NWU9"/>
<feature type="region of interest" description="Disordered" evidence="1">
    <location>
        <begin position="102"/>
        <end position="126"/>
    </location>
</feature>
<reference evidence="3" key="1">
    <citation type="submission" date="2016-02" db="EMBL/GenBank/DDBJ databases">
        <authorList>
            <person name="Wibberg D."/>
        </authorList>
    </citation>
    <scope>NUCLEOTIDE SEQUENCE [LARGE SCALE GENOMIC DNA]</scope>
</reference>
<keyword evidence="3" id="KW-1185">Reference proteome</keyword>
<evidence type="ECO:0000313" key="3">
    <source>
        <dbReference type="Proteomes" id="UP000199013"/>
    </source>
</evidence>
<gene>
    <name evidence="2" type="ORF">FDG2_2040</name>
</gene>
<dbReference type="EMBL" id="FLUV01000858">
    <property type="protein sequence ID" value="SBW21544.1"/>
    <property type="molecule type" value="Genomic_DNA"/>
</dbReference>
<evidence type="ECO:0000256" key="1">
    <source>
        <dbReference type="SAM" id="MobiDB-lite"/>
    </source>
</evidence>
<accession>A0A1C3NWU9</accession>
<organism evidence="2 3">
    <name type="scientific">Candidatus Protofrankia californiensis</name>
    <dbReference type="NCBI Taxonomy" id="1839754"/>
    <lineage>
        <taxon>Bacteria</taxon>
        <taxon>Bacillati</taxon>
        <taxon>Actinomycetota</taxon>
        <taxon>Actinomycetes</taxon>
        <taxon>Frankiales</taxon>
        <taxon>Frankiaceae</taxon>
        <taxon>Protofrankia</taxon>
    </lineage>
</organism>